<dbReference type="SUPFAM" id="SSF47413">
    <property type="entry name" value="lambda repressor-like DNA-binding domains"/>
    <property type="match status" value="1"/>
</dbReference>
<dbReference type="Pfam" id="PF01381">
    <property type="entry name" value="HTH_3"/>
    <property type="match status" value="1"/>
</dbReference>
<evidence type="ECO:0000313" key="2">
    <source>
        <dbReference type="EMBL" id="HJA08919.1"/>
    </source>
</evidence>
<feature type="domain" description="HTH cro/C1-type" evidence="1">
    <location>
        <begin position="7"/>
        <end position="39"/>
    </location>
</feature>
<dbReference type="PROSITE" id="PS50943">
    <property type="entry name" value="HTH_CROC1"/>
    <property type="match status" value="1"/>
</dbReference>
<reference evidence="2" key="1">
    <citation type="journal article" date="2021" name="PeerJ">
        <title>Extensive microbial diversity within the chicken gut microbiome revealed by metagenomics and culture.</title>
        <authorList>
            <person name="Gilroy R."/>
            <person name="Ravi A."/>
            <person name="Getino M."/>
            <person name="Pursley I."/>
            <person name="Horton D.L."/>
            <person name="Alikhan N.F."/>
            <person name="Baker D."/>
            <person name="Gharbi K."/>
            <person name="Hall N."/>
            <person name="Watson M."/>
            <person name="Adriaenssens E.M."/>
            <person name="Foster-Nyarko E."/>
            <person name="Jarju S."/>
            <person name="Secka A."/>
            <person name="Antonio M."/>
            <person name="Oren A."/>
            <person name="Chaudhuri R.R."/>
            <person name="La Ragione R."/>
            <person name="Hildebrand F."/>
            <person name="Pallen M.J."/>
        </authorList>
    </citation>
    <scope>NUCLEOTIDE SEQUENCE</scope>
    <source>
        <strain evidence="2">CHK186-16707</strain>
    </source>
</reference>
<sequence length="134" mass="14407">MSFSARLKEERKRLKITQKKLAEAVGITEQAQVSYEKGRQPQFSGYLEALAREGLDVAYILTGERGGAVLSPEERELLRLYRSASLPGKAAAIAALTAGGQPGTPRQSVTIGGNNNGYIVGESLTIQETGKKSR</sequence>
<dbReference type="AlphaFoldDB" id="A0A9D2HE96"/>
<name>A0A9D2HE96_9BACT</name>
<protein>
    <submittedName>
        <fullName evidence="2">Helix-turn-helix transcriptional regulator</fullName>
    </submittedName>
</protein>
<dbReference type="Gene3D" id="1.10.260.40">
    <property type="entry name" value="lambda repressor-like DNA-binding domains"/>
    <property type="match status" value="1"/>
</dbReference>
<dbReference type="Proteomes" id="UP000824225">
    <property type="component" value="Unassembled WGS sequence"/>
</dbReference>
<proteinExistence type="predicted"/>
<dbReference type="SMART" id="SM00530">
    <property type="entry name" value="HTH_XRE"/>
    <property type="match status" value="1"/>
</dbReference>
<comment type="caution">
    <text evidence="2">The sequence shown here is derived from an EMBL/GenBank/DDBJ whole genome shotgun (WGS) entry which is preliminary data.</text>
</comment>
<organism evidence="2 3">
    <name type="scientific">Candidatus Mailhella merdigallinarum</name>
    <dbReference type="NCBI Taxonomy" id="2838658"/>
    <lineage>
        <taxon>Bacteria</taxon>
        <taxon>Pseudomonadati</taxon>
        <taxon>Thermodesulfobacteriota</taxon>
        <taxon>Desulfovibrionia</taxon>
        <taxon>Desulfovibrionales</taxon>
        <taxon>Desulfovibrionaceae</taxon>
        <taxon>Mailhella</taxon>
    </lineage>
</organism>
<gene>
    <name evidence="2" type="ORF">H9962_06995</name>
</gene>
<dbReference type="InterPro" id="IPR010982">
    <property type="entry name" value="Lambda_DNA-bd_dom_sf"/>
</dbReference>
<dbReference type="EMBL" id="DXAN01000023">
    <property type="protein sequence ID" value="HJA08919.1"/>
    <property type="molecule type" value="Genomic_DNA"/>
</dbReference>
<reference evidence="2" key="2">
    <citation type="submission" date="2021-04" db="EMBL/GenBank/DDBJ databases">
        <authorList>
            <person name="Gilroy R."/>
        </authorList>
    </citation>
    <scope>NUCLEOTIDE SEQUENCE</scope>
    <source>
        <strain evidence="2">CHK186-16707</strain>
    </source>
</reference>
<dbReference type="GO" id="GO:0003677">
    <property type="term" value="F:DNA binding"/>
    <property type="evidence" value="ECO:0007669"/>
    <property type="project" value="InterPro"/>
</dbReference>
<evidence type="ECO:0000259" key="1">
    <source>
        <dbReference type="PROSITE" id="PS50943"/>
    </source>
</evidence>
<dbReference type="InterPro" id="IPR001387">
    <property type="entry name" value="Cro/C1-type_HTH"/>
</dbReference>
<accession>A0A9D2HE96</accession>
<dbReference type="CDD" id="cd00093">
    <property type="entry name" value="HTH_XRE"/>
    <property type="match status" value="1"/>
</dbReference>
<evidence type="ECO:0000313" key="3">
    <source>
        <dbReference type="Proteomes" id="UP000824225"/>
    </source>
</evidence>